<feature type="non-terminal residue" evidence="1">
    <location>
        <position position="355"/>
    </location>
</feature>
<keyword evidence="2" id="KW-1185">Reference proteome</keyword>
<evidence type="ECO:0000313" key="2">
    <source>
        <dbReference type="Proteomes" id="UP001189429"/>
    </source>
</evidence>
<comment type="caution">
    <text evidence="1">The sequence shown here is derived from an EMBL/GenBank/DDBJ whole genome shotgun (WGS) entry which is preliminary data.</text>
</comment>
<sequence>ARRASASALQSGSSAGSHVRAVSSAGGDAATEKVAFGQPLLIARRGHVELEVYSYNVADAMVAGFFAGAAEGECEVLGGGAGPGPAVEVFIGDLPTIQERGEGTDEKWLQDCDELPPVPTFPTLEVATVQSCVGCEAIDGTAEVPSVAGSSDEEKVIRLEFGRRVGAGGAGLEADSEWVETTAELPTVLHTNMGQLAVGSASRDTLEIRDVKLEDDHMPRNEFAVQAVVVQELAMHEALVDVAVQGEVPSAGVRRSWEATVEANQLAHAKAAAAAACRHAQWRLEPGELEGVAVPARSEEVQQFEELVVEGSFEVHSWPRQGSGGIATTRYIVEIGSDDLAPFTADRDLWRPGWQ</sequence>
<name>A0ABN9TG45_9DINO</name>
<gene>
    <name evidence="1" type="ORF">PCOR1329_LOCUS38792</name>
</gene>
<evidence type="ECO:0000313" key="1">
    <source>
        <dbReference type="EMBL" id="CAK0844770.1"/>
    </source>
</evidence>
<feature type="non-terminal residue" evidence="1">
    <location>
        <position position="1"/>
    </location>
</feature>
<proteinExistence type="predicted"/>
<protein>
    <recommendedName>
        <fullName evidence="3">Beta-galactosidase</fullName>
    </recommendedName>
</protein>
<dbReference type="Proteomes" id="UP001189429">
    <property type="component" value="Unassembled WGS sequence"/>
</dbReference>
<dbReference type="EMBL" id="CAUYUJ010014693">
    <property type="protein sequence ID" value="CAK0844770.1"/>
    <property type="molecule type" value="Genomic_DNA"/>
</dbReference>
<reference evidence="1" key="1">
    <citation type="submission" date="2023-10" db="EMBL/GenBank/DDBJ databases">
        <authorList>
            <person name="Chen Y."/>
            <person name="Shah S."/>
            <person name="Dougan E. K."/>
            <person name="Thang M."/>
            <person name="Chan C."/>
        </authorList>
    </citation>
    <scope>NUCLEOTIDE SEQUENCE [LARGE SCALE GENOMIC DNA]</scope>
</reference>
<accession>A0ABN9TG45</accession>
<organism evidence="1 2">
    <name type="scientific">Prorocentrum cordatum</name>
    <dbReference type="NCBI Taxonomy" id="2364126"/>
    <lineage>
        <taxon>Eukaryota</taxon>
        <taxon>Sar</taxon>
        <taxon>Alveolata</taxon>
        <taxon>Dinophyceae</taxon>
        <taxon>Prorocentrales</taxon>
        <taxon>Prorocentraceae</taxon>
        <taxon>Prorocentrum</taxon>
    </lineage>
</organism>
<evidence type="ECO:0008006" key="3">
    <source>
        <dbReference type="Google" id="ProtNLM"/>
    </source>
</evidence>